<sequence>MLGEPEYTLNELFAQLGLESSDEAIDKFISQHKLAKEQSLTDADFWTDSQRAFLQEEWKRDAVWVEIIDELNVRLHPTA</sequence>
<evidence type="ECO:0008006" key="3">
    <source>
        <dbReference type="Google" id="ProtNLM"/>
    </source>
</evidence>
<dbReference type="AlphaFoldDB" id="A0A1R4GWR5"/>
<dbReference type="RefSeq" id="WP_077451503.1">
    <property type="nucleotide sequence ID" value="NZ_FUGE01000177.1"/>
</dbReference>
<organism evidence="1 2">
    <name type="scientific">Psychrobacter piechaudii</name>
    <dbReference type="NCBI Taxonomy" id="1945521"/>
    <lineage>
        <taxon>Bacteria</taxon>
        <taxon>Pseudomonadati</taxon>
        <taxon>Pseudomonadota</taxon>
        <taxon>Gammaproteobacteria</taxon>
        <taxon>Moraxellales</taxon>
        <taxon>Moraxellaceae</taxon>
        <taxon>Psychrobacter</taxon>
    </lineage>
</organism>
<keyword evidence="2" id="KW-1185">Reference proteome</keyword>
<dbReference type="OrthoDB" id="5828847at2"/>
<reference evidence="1 2" key="1">
    <citation type="submission" date="2017-02" db="EMBL/GenBank/DDBJ databases">
        <authorList>
            <person name="Peterson S.W."/>
        </authorList>
    </citation>
    <scope>NUCLEOTIDE SEQUENCE [LARGE SCALE GENOMIC DNA]</scope>
    <source>
        <strain evidence="1">Psychrobacter_piechaudii</strain>
    </source>
</reference>
<name>A0A1R4GWR5_9GAMM</name>
<accession>A0A1R4GWR5</accession>
<proteinExistence type="predicted"/>
<evidence type="ECO:0000313" key="1">
    <source>
        <dbReference type="EMBL" id="SJM72554.1"/>
    </source>
</evidence>
<protein>
    <recommendedName>
        <fullName evidence="3">DUF2789 domain-containing protein</fullName>
    </recommendedName>
</protein>
<dbReference type="Pfam" id="PF10982">
    <property type="entry name" value="DUF2789"/>
    <property type="match status" value="1"/>
</dbReference>
<dbReference type="Gene3D" id="1.10.10.1130">
    <property type="entry name" value="Uncharacterised protein PF10982, DUF2789"/>
    <property type="match status" value="1"/>
</dbReference>
<dbReference type="STRING" id="1945521.A1232T_01808"/>
<gene>
    <name evidence="1" type="ORF">A1232T_01808</name>
</gene>
<dbReference type="InterPro" id="IPR021250">
    <property type="entry name" value="DUF2789"/>
</dbReference>
<evidence type="ECO:0000313" key="2">
    <source>
        <dbReference type="Proteomes" id="UP000188357"/>
    </source>
</evidence>
<dbReference type="InterPro" id="IPR038086">
    <property type="entry name" value="DUF2789_sf"/>
</dbReference>
<dbReference type="EMBL" id="FUGE01000177">
    <property type="protein sequence ID" value="SJM72554.1"/>
    <property type="molecule type" value="Genomic_DNA"/>
</dbReference>
<dbReference type="Proteomes" id="UP000188357">
    <property type="component" value="Unassembled WGS sequence"/>
</dbReference>